<evidence type="ECO:0000313" key="2">
    <source>
        <dbReference type="Proteomes" id="UP001165341"/>
    </source>
</evidence>
<dbReference type="Proteomes" id="UP001165341">
    <property type="component" value="Unassembled WGS sequence"/>
</dbReference>
<dbReference type="AlphaFoldDB" id="A0AA41UGT8"/>
<dbReference type="EMBL" id="JALGAR010000006">
    <property type="protein sequence ID" value="MCI4659542.1"/>
    <property type="molecule type" value="Genomic_DNA"/>
</dbReference>
<gene>
    <name evidence="1" type="ORF">MQH31_17200</name>
</gene>
<evidence type="ECO:0000313" key="1">
    <source>
        <dbReference type="EMBL" id="MCI4659542.1"/>
    </source>
</evidence>
<name>A0AA41UGT8_9MICO</name>
<reference evidence="1" key="1">
    <citation type="submission" date="2022-03" db="EMBL/GenBank/DDBJ databases">
        <title>Cryobacterium sp. nov. strain ZS14-85, isolated from Antarctic soil.</title>
        <authorList>
            <person name="Li J."/>
            <person name="Niu G."/>
        </authorList>
    </citation>
    <scope>NUCLEOTIDE SEQUENCE</scope>
    <source>
        <strain evidence="1">ZS14-85</strain>
    </source>
</reference>
<sequence length="136" mass="15148">MSTDVPLSPHELLTNDLSKMLSARGWDAESEADYSALNDVVQYIFDTNIYLENPASTEDLLSELMLKTRLPEPRYSIDAQLAAQLAARNWIPRTAADVAALDALSREIFETRISVEPVLSFDAMLAQFIDRTTPTA</sequence>
<dbReference type="RefSeq" id="WP_243013034.1">
    <property type="nucleotide sequence ID" value="NZ_JALGAR010000006.1"/>
</dbReference>
<organism evidence="1 2">
    <name type="scientific">Cryobacterium zhongshanensis</name>
    <dbReference type="NCBI Taxonomy" id="2928153"/>
    <lineage>
        <taxon>Bacteria</taxon>
        <taxon>Bacillati</taxon>
        <taxon>Actinomycetota</taxon>
        <taxon>Actinomycetes</taxon>
        <taxon>Micrococcales</taxon>
        <taxon>Microbacteriaceae</taxon>
        <taxon>Cryobacterium</taxon>
    </lineage>
</organism>
<comment type="caution">
    <text evidence="1">The sequence shown here is derived from an EMBL/GenBank/DDBJ whole genome shotgun (WGS) entry which is preliminary data.</text>
</comment>
<protein>
    <submittedName>
        <fullName evidence="1">Uncharacterized protein</fullName>
    </submittedName>
</protein>
<keyword evidence="2" id="KW-1185">Reference proteome</keyword>
<accession>A0AA41UGT8</accession>
<proteinExistence type="predicted"/>